<dbReference type="GO" id="GO:0003677">
    <property type="term" value="F:DNA binding"/>
    <property type="evidence" value="ECO:0007669"/>
    <property type="project" value="UniProtKB-KW"/>
</dbReference>
<name>A0A091BWQ1_9ENTE</name>
<keyword evidence="3" id="KW-0805">Transcription regulation</keyword>
<dbReference type="Proteomes" id="UP000029381">
    <property type="component" value="Unassembled WGS sequence"/>
</dbReference>
<dbReference type="InterPro" id="IPR014036">
    <property type="entry name" value="DeoR-like_C"/>
</dbReference>
<evidence type="ECO:0000256" key="4">
    <source>
        <dbReference type="ARBA" id="ARBA00023125"/>
    </source>
</evidence>
<dbReference type="SMART" id="SM01134">
    <property type="entry name" value="DeoRC"/>
    <property type="match status" value="1"/>
</dbReference>
<evidence type="ECO:0000313" key="9">
    <source>
        <dbReference type="Proteomes" id="UP000029381"/>
    </source>
</evidence>
<dbReference type="AlphaFoldDB" id="A0A091BWQ1"/>
<dbReference type="GO" id="GO:0003700">
    <property type="term" value="F:DNA-binding transcription factor activity"/>
    <property type="evidence" value="ECO:0007669"/>
    <property type="project" value="InterPro"/>
</dbReference>
<reference evidence="8 9" key="1">
    <citation type="submission" date="2014-08" db="EMBL/GenBank/DDBJ databases">
        <title>Genome sequence of Tetragenococcus muriaticus.</title>
        <authorList>
            <person name="Chuea-nongthon C."/>
            <person name="Rodtong S."/>
            <person name="Yongsawatdigul J."/>
            <person name="Steele J.L."/>
            <person name="Liu X.-y."/>
            <person name="Speers J."/>
            <person name="Glasner J.D."/>
            <person name="Neeno-Eckwall E.C."/>
        </authorList>
    </citation>
    <scope>NUCLEOTIDE SEQUENCE [LARGE SCALE GENOMIC DNA]</scope>
    <source>
        <strain evidence="8 9">3MR10-3</strain>
    </source>
</reference>
<dbReference type="Gene3D" id="1.10.10.10">
    <property type="entry name" value="Winged helix-like DNA-binding domain superfamily/Winged helix DNA-binding domain"/>
    <property type="match status" value="1"/>
</dbReference>
<protein>
    <recommendedName>
        <fullName evidence="1">Lactose phosphotransferase system repressor</fullName>
    </recommendedName>
</protein>
<evidence type="ECO:0000256" key="6">
    <source>
        <dbReference type="ARBA" id="ARBA00024937"/>
    </source>
</evidence>
<dbReference type="InterPro" id="IPR018356">
    <property type="entry name" value="Tscrpt_reg_HTH_DeoR_CS"/>
</dbReference>
<accession>A0A091BWQ1</accession>
<keyword evidence="4" id="KW-0238">DNA-binding</keyword>
<dbReference type="PANTHER" id="PTHR30363:SF4">
    <property type="entry name" value="GLYCEROL-3-PHOSPHATE REGULON REPRESSOR"/>
    <property type="match status" value="1"/>
</dbReference>
<evidence type="ECO:0000256" key="1">
    <source>
        <dbReference type="ARBA" id="ARBA00021390"/>
    </source>
</evidence>
<sequence length="250" mass="28597">MLKEERLDAIVTLVDQKRVIKVNDIVDRLGVSDMTVRRDLTELEKAGRLKRVHGGAQTLNVYRPEELSHADKQIINKSEKKEIAQKALKLIQEDETIYLGPGTTIELLAEIMNFDNLRVVTNCLPVFQTLRQKKGNIKVYLLGGEMRELTKAFFGEITNKALQDMHFHRAFFSSNAVKGSEIMTATIEEGQTQAIALDNSVNRYLLIDSSKVEKEDFYTYYNLSDVTAVVMNQDDYDMYQKVEKEVQVIV</sequence>
<comment type="function">
    <text evidence="6">Repressor of the lactose catabolism operon. Galactose-6-phosphate is the inducer.</text>
</comment>
<dbReference type="SMART" id="SM00420">
    <property type="entry name" value="HTH_DEOR"/>
    <property type="match status" value="1"/>
</dbReference>
<dbReference type="SUPFAM" id="SSF46785">
    <property type="entry name" value="Winged helix' DNA-binding domain"/>
    <property type="match status" value="1"/>
</dbReference>
<dbReference type="SUPFAM" id="SSF100950">
    <property type="entry name" value="NagB/RpiA/CoA transferase-like"/>
    <property type="match status" value="1"/>
</dbReference>
<gene>
    <name evidence="8" type="ORF">TMU3MR103_2148</name>
</gene>
<dbReference type="PATRIC" id="fig|1302648.3.peg.2101"/>
<dbReference type="PROSITE" id="PS51000">
    <property type="entry name" value="HTH_DEOR_2"/>
    <property type="match status" value="1"/>
</dbReference>
<keyword evidence="2" id="KW-0678">Repressor</keyword>
<evidence type="ECO:0000256" key="3">
    <source>
        <dbReference type="ARBA" id="ARBA00023015"/>
    </source>
</evidence>
<keyword evidence="5" id="KW-0804">Transcription</keyword>
<dbReference type="InterPro" id="IPR036388">
    <property type="entry name" value="WH-like_DNA-bd_sf"/>
</dbReference>
<dbReference type="PANTHER" id="PTHR30363">
    <property type="entry name" value="HTH-TYPE TRANSCRIPTIONAL REGULATOR SRLR-RELATED"/>
    <property type="match status" value="1"/>
</dbReference>
<dbReference type="InterPro" id="IPR036390">
    <property type="entry name" value="WH_DNA-bd_sf"/>
</dbReference>
<dbReference type="PROSITE" id="PS00894">
    <property type="entry name" value="HTH_DEOR_1"/>
    <property type="match status" value="1"/>
</dbReference>
<dbReference type="PRINTS" id="PR00037">
    <property type="entry name" value="HTHLACR"/>
</dbReference>
<organism evidence="8 9">
    <name type="scientific">Tetragenococcus muriaticus 3MR10-3</name>
    <dbReference type="NCBI Taxonomy" id="1302648"/>
    <lineage>
        <taxon>Bacteria</taxon>
        <taxon>Bacillati</taxon>
        <taxon>Bacillota</taxon>
        <taxon>Bacilli</taxon>
        <taxon>Lactobacillales</taxon>
        <taxon>Enterococcaceae</taxon>
        <taxon>Tetragenococcus</taxon>
    </lineage>
</organism>
<proteinExistence type="predicted"/>
<keyword evidence="9" id="KW-1185">Reference proteome</keyword>
<evidence type="ECO:0000313" key="8">
    <source>
        <dbReference type="EMBL" id="KFN89169.1"/>
    </source>
</evidence>
<evidence type="ECO:0000256" key="5">
    <source>
        <dbReference type="ARBA" id="ARBA00023163"/>
    </source>
</evidence>
<dbReference type="InterPro" id="IPR050313">
    <property type="entry name" value="Carb_Metab_HTH_regulators"/>
</dbReference>
<dbReference type="Gene3D" id="3.40.50.1360">
    <property type="match status" value="1"/>
</dbReference>
<comment type="caution">
    <text evidence="8">The sequence shown here is derived from an EMBL/GenBank/DDBJ whole genome shotgun (WGS) entry which is preliminary data.</text>
</comment>
<dbReference type="GO" id="GO:0016740">
    <property type="term" value="F:transferase activity"/>
    <property type="evidence" value="ECO:0007669"/>
    <property type="project" value="UniProtKB-KW"/>
</dbReference>
<evidence type="ECO:0000259" key="7">
    <source>
        <dbReference type="PROSITE" id="PS51000"/>
    </source>
</evidence>
<evidence type="ECO:0000256" key="2">
    <source>
        <dbReference type="ARBA" id="ARBA00022491"/>
    </source>
</evidence>
<dbReference type="Pfam" id="PF08220">
    <property type="entry name" value="HTH_DeoR"/>
    <property type="match status" value="1"/>
</dbReference>
<feature type="domain" description="HTH deoR-type" evidence="7">
    <location>
        <begin position="3"/>
        <end position="58"/>
    </location>
</feature>
<dbReference type="EMBL" id="JPVT01000241">
    <property type="protein sequence ID" value="KFN89169.1"/>
    <property type="molecule type" value="Genomic_DNA"/>
</dbReference>
<dbReference type="InterPro" id="IPR001034">
    <property type="entry name" value="DeoR_HTH"/>
</dbReference>
<dbReference type="InterPro" id="IPR037171">
    <property type="entry name" value="NagB/RpiA_transferase-like"/>
</dbReference>
<dbReference type="Pfam" id="PF00455">
    <property type="entry name" value="DeoRC"/>
    <property type="match status" value="1"/>
</dbReference>
<keyword evidence="8" id="KW-0808">Transferase</keyword>
<dbReference type="RefSeq" id="WP_038024332.1">
    <property type="nucleotide sequence ID" value="NZ_JPVT01000241.1"/>
</dbReference>